<dbReference type="FunCoup" id="G8YLQ0">
    <property type="interactions" value="228"/>
</dbReference>
<evidence type="ECO:0000256" key="9">
    <source>
        <dbReference type="RuleBase" id="RU003465"/>
    </source>
</evidence>
<dbReference type="InterPro" id="IPR036457">
    <property type="entry name" value="PPM-type-like_dom_sf"/>
</dbReference>
<dbReference type="SMART" id="SM00332">
    <property type="entry name" value="PP2Cc"/>
    <property type="match status" value="1"/>
</dbReference>
<dbReference type="InterPro" id="IPR001932">
    <property type="entry name" value="PPM-type_phosphatase-like_dom"/>
</dbReference>
<dbReference type="SUPFAM" id="SSF81606">
    <property type="entry name" value="PP2C-like"/>
    <property type="match status" value="1"/>
</dbReference>
<accession>G8YLQ0</accession>
<evidence type="ECO:0000313" key="11">
    <source>
        <dbReference type="EMBL" id="CCE88984.1"/>
    </source>
</evidence>
<dbReference type="EC" id="3.1.3.16" evidence="3"/>
<keyword evidence="12" id="KW-1185">Reference proteome</keyword>
<comment type="similarity">
    <text evidence="2 9">Belongs to the PP2C family.</text>
</comment>
<dbReference type="InterPro" id="IPR015655">
    <property type="entry name" value="PP2C"/>
</dbReference>
<dbReference type="Pfam" id="PF00481">
    <property type="entry name" value="PP2C"/>
    <property type="match status" value="1"/>
</dbReference>
<evidence type="ECO:0000256" key="6">
    <source>
        <dbReference type="ARBA" id="ARBA00022842"/>
    </source>
</evidence>
<dbReference type="PANTHER" id="PTHR13832:SF803">
    <property type="entry name" value="PROTEIN PHOSPHATASE 1G"/>
    <property type="match status" value="1"/>
</dbReference>
<gene>
    <name evidence="11" type="primary">Piso0_001779</name>
    <name evidence="11" type="ORF">GNLVRS01_PISO0F13887g</name>
</gene>
<keyword evidence="4" id="KW-0479">Metal-binding</keyword>
<keyword evidence="7 9" id="KW-0904">Protein phosphatase</keyword>
<dbReference type="OMA" id="MQGYRMT"/>
<keyword evidence="5 9" id="KW-0378">Hydrolase</keyword>
<dbReference type="EMBL" id="FO082054">
    <property type="protein sequence ID" value="CCE88984.1"/>
    <property type="molecule type" value="Genomic_DNA"/>
</dbReference>
<evidence type="ECO:0000256" key="4">
    <source>
        <dbReference type="ARBA" id="ARBA00022723"/>
    </source>
</evidence>
<dbReference type="STRING" id="559304.G8YLQ0"/>
<reference evidence="11 12" key="1">
    <citation type="journal article" date="2012" name="G3 (Bethesda)">
        <title>Pichia sorbitophila, an interspecies yeast hybrid reveals early steps of genome resolution following polyploidization.</title>
        <authorList>
            <person name="Leh Louis V."/>
            <person name="Despons L."/>
            <person name="Friedrich A."/>
            <person name="Martin T."/>
            <person name="Durrens P."/>
            <person name="Casaregola S."/>
            <person name="Neuveglise C."/>
            <person name="Fairhead C."/>
            <person name="Marck C."/>
            <person name="Cruz J.A."/>
            <person name="Straub M.L."/>
            <person name="Kugler V."/>
            <person name="Sacerdot C."/>
            <person name="Uzunov Z."/>
            <person name="Thierry A."/>
            <person name="Weiss S."/>
            <person name="Bleykasten C."/>
            <person name="De Montigny J."/>
            <person name="Jacques N."/>
            <person name="Jung P."/>
            <person name="Lemaire M."/>
            <person name="Mallet S."/>
            <person name="Morel G."/>
            <person name="Richard G.F."/>
            <person name="Sarkar A."/>
            <person name="Savel G."/>
            <person name="Schacherer J."/>
            <person name="Seret M.L."/>
            <person name="Talla E."/>
            <person name="Samson G."/>
            <person name="Jubin C."/>
            <person name="Poulain J."/>
            <person name="Vacherie B."/>
            <person name="Barbe V."/>
            <person name="Pelletier E."/>
            <person name="Sherman D.J."/>
            <person name="Westhof E."/>
            <person name="Weissenbach J."/>
            <person name="Baret P.V."/>
            <person name="Wincker P."/>
            <person name="Gaillardin C."/>
            <person name="Dujon B."/>
            <person name="Souciet J.L."/>
        </authorList>
    </citation>
    <scope>NUCLEOTIDE SEQUENCE [LARGE SCALE GENOMIC DNA]</scope>
    <source>
        <strain evidence="12">ATCC MYA-4447 / BCRC 22081 / CBS 7064 / NBRC 10061 / NRRL Y-12695</strain>
    </source>
</reference>
<dbReference type="OrthoDB" id="10264738at2759"/>
<proteinExistence type="inferred from homology"/>
<dbReference type="InParanoid" id="G8YLQ0"/>
<dbReference type="Proteomes" id="UP000005222">
    <property type="component" value="Chromosome F"/>
</dbReference>
<dbReference type="Gene3D" id="3.60.40.10">
    <property type="entry name" value="PPM-type phosphatase domain"/>
    <property type="match status" value="1"/>
</dbReference>
<evidence type="ECO:0000256" key="7">
    <source>
        <dbReference type="ARBA" id="ARBA00022912"/>
    </source>
</evidence>
<dbReference type="GO" id="GO:0004722">
    <property type="term" value="F:protein serine/threonine phosphatase activity"/>
    <property type="evidence" value="ECO:0007669"/>
    <property type="project" value="UniProtKB-EC"/>
</dbReference>
<dbReference type="AlphaFoldDB" id="G8YLQ0"/>
<dbReference type="PANTHER" id="PTHR13832">
    <property type="entry name" value="PROTEIN PHOSPHATASE 2C"/>
    <property type="match status" value="1"/>
</dbReference>
<evidence type="ECO:0000256" key="5">
    <source>
        <dbReference type="ARBA" id="ARBA00022801"/>
    </source>
</evidence>
<comment type="cofactor">
    <cofactor evidence="1">
        <name>Mn(2+)</name>
        <dbReference type="ChEBI" id="CHEBI:29035"/>
    </cofactor>
</comment>
<dbReference type="InterPro" id="IPR000222">
    <property type="entry name" value="PP2C_BS"/>
</dbReference>
<keyword evidence="6" id="KW-0460">Magnesium</keyword>
<evidence type="ECO:0000256" key="1">
    <source>
        <dbReference type="ARBA" id="ARBA00001936"/>
    </source>
</evidence>
<evidence type="ECO:0000313" key="12">
    <source>
        <dbReference type="Proteomes" id="UP000005222"/>
    </source>
</evidence>
<name>G8YLQ0_PICSO</name>
<dbReference type="GO" id="GO:0046872">
    <property type="term" value="F:metal ion binding"/>
    <property type="evidence" value="ECO:0007669"/>
    <property type="project" value="UniProtKB-KW"/>
</dbReference>
<organism evidence="11 12">
    <name type="scientific">Pichia sorbitophila (strain ATCC MYA-4447 / BCRC 22081 / CBS 7064 / NBRC 10061 / NRRL Y-12695)</name>
    <name type="common">Hybrid yeast</name>
    <dbReference type="NCBI Taxonomy" id="559304"/>
    <lineage>
        <taxon>Eukaryota</taxon>
        <taxon>Fungi</taxon>
        <taxon>Dikarya</taxon>
        <taxon>Ascomycota</taxon>
        <taxon>Saccharomycotina</taxon>
        <taxon>Pichiomycetes</taxon>
        <taxon>Debaryomycetaceae</taxon>
        <taxon>Millerozyma</taxon>
    </lineage>
</organism>
<evidence type="ECO:0000259" key="10">
    <source>
        <dbReference type="PROSITE" id="PS51746"/>
    </source>
</evidence>
<evidence type="ECO:0000256" key="2">
    <source>
        <dbReference type="ARBA" id="ARBA00006702"/>
    </source>
</evidence>
<dbReference type="eggNOG" id="KOG0698">
    <property type="taxonomic scope" value="Eukaryota"/>
</dbReference>
<feature type="domain" description="PPM-type phosphatase" evidence="10">
    <location>
        <begin position="23"/>
        <end position="320"/>
    </location>
</feature>
<dbReference type="PROSITE" id="PS01032">
    <property type="entry name" value="PPM_1"/>
    <property type="match status" value="1"/>
</dbReference>
<dbReference type="PROSITE" id="PS51746">
    <property type="entry name" value="PPM_2"/>
    <property type="match status" value="1"/>
</dbReference>
<dbReference type="CDD" id="cd00143">
    <property type="entry name" value="PP2Cc"/>
    <property type="match status" value="1"/>
</dbReference>
<protein>
    <recommendedName>
        <fullName evidence="3">protein-serine/threonine phosphatase</fullName>
        <ecNumber evidence="3">3.1.3.16</ecNumber>
    </recommendedName>
</protein>
<evidence type="ECO:0000256" key="8">
    <source>
        <dbReference type="ARBA" id="ARBA00023211"/>
    </source>
</evidence>
<evidence type="ECO:0000256" key="3">
    <source>
        <dbReference type="ARBA" id="ARBA00013081"/>
    </source>
</evidence>
<keyword evidence="8" id="KW-0464">Manganese</keyword>
<dbReference type="HOGENOM" id="CLU_013173_4_2_1"/>
<sequence>MGQLLSHPIEEKTIDNKSSRNMTYCIGSMQGYRTTMEDAHNVVLNENDEDVTVFGVFDGHGGKESAHIVSSELPALIYDKLKSAKDAGEDQLSNYIRTVKDAFFKVDHDIPAKVANYCGTTAIVATIIDKRYILVANTGDSRCAMSMEGGAPKTVSFDHKPSNMGERVRIENGGGYVVGGRVNEILALSRAFGDAQFKIPFVNANNNPNVFMNSYISQHKDKIKSGLVPIPPELYPVSVEPDVLVYDLKYLKRPEFIVLACDGVWDCFTNTQLINLIREKVYHEWKLEHIVEYILNDCIRMASGITGIGFDNMTLIIIVMHNDSSLEDWYSQMKHRIKKERSAK</sequence>